<keyword evidence="1" id="KW-0472">Membrane</keyword>
<evidence type="ECO:0000259" key="2">
    <source>
        <dbReference type="Pfam" id="PF03372"/>
    </source>
</evidence>
<feature type="transmembrane region" description="Helical" evidence="1">
    <location>
        <begin position="20"/>
        <end position="38"/>
    </location>
</feature>
<reference evidence="3 4" key="1">
    <citation type="submission" date="2023-07" db="EMBL/GenBank/DDBJ databases">
        <title>Sorghum-associated microbial communities from plants grown in Nebraska, USA.</title>
        <authorList>
            <person name="Schachtman D."/>
        </authorList>
    </citation>
    <scope>NUCLEOTIDE SEQUENCE [LARGE SCALE GENOMIC DNA]</scope>
    <source>
        <strain evidence="3 4">CC222</strain>
    </source>
</reference>
<dbReference type="GO" id="GO:0004519">
    <property type="term" value="F:endonuclease activity"/>
    <property type="evidence" value="ECO:0007669"/>
    <property type="project" value="UniProtKB-KW"/>
</dbReference>
<keyword evidence="3" id="KW-0378">Hydrolase</keyword>
<evidence type="ECO:0000256" key="1">
    <source>
        <dbReference type="SAM" id="Phobius"/>
    </source>
</evidence>
<organism evidence="3 4">
    <name type="scientific">Pseudarthrobacter enclensis</name>
    <dbReference type="NCBI Taxonomy" id="993070"/>
    <lineage>
        <taxon>Bacteria</taxon>
        <taxon>Bacillati</taxon>
        <taxon>Actinomycetota</taxon>
        <taxon>Actinomycetes</taxon>
        <taxon>Micrococcales</taxon>
        <taxon>Micrococcaceae</taxon>
        <taxon>Pseudarthrobacter</taxon>
    </lineage>
</organism>
<dbReference type="EMBL" id="JAUSRE010000006">
    <property type="protein sequence ID" value="MDP9888011.1"/>
    <property type="molecule type" value="Genomic_DNA"/>
</dbReference>
<keyword evidence="4" id="KW-1185">Reference proteome</keyword>
<name>A0ABT9RT94_9MICC</name>
<keyword evidence="1" id="KW-1133">Transmembrane helix</keyword>
<feature type="transmembrane region" description="Helical" evidence="1">
    <location>
        <begin position="44"/>
        <end position="68"/>
    </location>
</feature>
<dbReference type="InterPro" id="IPR005135">
    <property type="entry name" value="Endo/exonuclease/phosphatase"/>
</dbReference>
<keyword evidence="1" id="KW-0812">Transmembrane</keyword>
<accession>A0ABT9RT94</accession>
<evidence type="ECO:0000313" key="4">
    <source>
        <dbReference type="Proteomes" id="UP001226577"/>
    </source>
</evidence>
<dbReference type="SUPFAM" id="SSF56219">
    <property type="entry name" value="DNase I-like"/>
    <property type="match status" value="1"/>
</dbReference>
<dbReference type="RefSeq" id="WP_307306338.1">
    <property type="nucleotide sequence ID" value="NZ_JAUSRE010000006.1"/>
</dbReference>
<proteinExistence type="predicted"/>
<dbReference type="Proteomes" id="UP001226577">
    <property type="component" value="Unassembled WGS sequence"/>
</dbReference>
<keyword evidence="3" id="KW-0540">Nuclease</keyword>
<dbReference type="InterPro" id="IPR036691">
    <property type="entry name" value="Endo/exonu/phosph_ase_sf"/>
</dbReference>
<gene>
    <name evidence="3" type="ORF">J2X98_001590</name>
</gene>
<evidence type="ECO:0000313" key="3">
    <source>
        <dbReference type="EMBL" id="MDP9888011.1"/>
    </source>
</evidence>
<dbReference type="Gene3D" id="3.60.10.10">
    <property type="entry name" value="Endonuclease/exonuclease/phosphatase"/>
    <property type="match status" value="1"/>
</dbReference>
<feature type="domain" description="Endonuclease/exonuclease/phosphatase" evidence="2">
    <location>
        <begin position="111"/>
        <end position="323"/>
    </location>
</feature>
<comment type="caution">
    <text evidence="3">The sequence shown here is derived from an EMBL/GenBank/DDBJ whole genome shotgun (WGS) entry which is preliminary data.</text>
</comment>
<sequence>MTAPGRSAAARRLAAVGRWLFFPVVLPVAVVSALRGLPADLPVLGVQLVAFTPWLAVPAAAALLLSFLGRRRWQQVLAAALAACQAFWLFPLDVREPAAEAAGKQITLVAMSINAELGGADAEGIVRLVRDRHVDLLAVEEYTPELSRRLAAAGLDGLLPHRDAHPRAGAGGTAIYTSFSMKETGVLPGTQFTMPVVRLDLGDGSGTGLRVVAVHTLAPVGDGLGQWRRDLATVARSDNGSGPLLLAGDFNATYDHREFRALLAGTGGNRALVDVAASLGDRLVPTWPMRDYRLPGIALDHLVASPDIKGSEYTVQRVDGTDHAAVIATLHVQVP</sequence>
<keyword evidence="3" id="KW-0255">Endonuclease</keyword>
<dbReference type="Pfam" id="PF03372">
    <property type="entry name" value="Exo_endo_phos"/>
    <property type="match status" value="1"/>
</dbReference>
<protein>
    <submittedName>
        <fullName evidence="3">Endonuclease/exonuclease/phosphatase (EEP) superfamily protein YafD</fullName>
    </submittedName>
</protein>